<evidence type="ECO:0000313" key="2">
    <source>
        <dbReference type="EMBL" id="VFT94384.1"/>
    </source>
</evidence>
<proteinExistence type="predicted"/>
<protein>
    <submittedName>
        <fullName evidence="2">Aste57867_17633 protein</fullName>
    </submittedName>
</protein>
<dbReference type="AlphaFoldDB" id="A0A485L923"/>
<keyword evidence="3" id="KW-1185">Reference proteome</keyword>
<sequence>MSPIHPGLAYAPTVGLKLPHIPPRVQYQRIRRLQLLVRSDHEDSLLWTFLPKQLWQRCMAPFNRPFYWDILLYSPNFRTRLLNLAVLPTFWRKVWMWWDKVPLTKVCPAQPTSGQLLCMSVWLQKHPLFLVPGTKNTTTCIAIALRTHRPWYKHIVERGFHSLGDFLTPSRHWPTYAEFVSIVVEATFQYELDDCPGSFEPFYKLLTLIAYNVWDALDMSRTDAMPTAVLAEYLPTSLTMNGVPTPFHLWPHGYVRSICFHAPSMSKPHPLLSSSRKTLPQIQRYIRHTLRPLLAIPPPIYADVWWRVLFRMLPTNYKYFFLQTTNPRIMECSYPGCSAVETEQHILFDCHYVQPIWSMHRRAWSIFGRHFTWKSFLNMDDISVPSQWTHQKTVIQQLWVLLVAVLQRELWICRNKSKFDSHPVPFAPAVSHATLVTWSACVRRWLNDPHIDSDSRLHTSTVLDALKATPQYSWFWERHPKAFQVSKWFDTHSVRTFPTTANHTI</sequence>
<reference evidence="2 3" key="1">
    <citation type="submission" date="2019-03" db="EMBL/GenBank/DDBJ databases">
        <authorList>
            <person name="Gaulin E."/>
            <person name="Dumas B."/>
        </authorList>
    </citation>
    <scope>NUCLEOTIDE SEQUENCE [LARGE SCALE GENOMIC DNA]</scope>
    <source>
        <strain evidence="2">CBS 568.67</strain>
    </source>
</reference>
<evidence type="ECO:0000313" key="1">
    <source>
        <dbReference type="EMBL" id="KAF0691075.1"/>
    </source>
</evidence>
<dbReference type="Proteomes" id="UP000332933">
    <property type="component" value="Unassembled WGS sequence"/>
</dbReference>
<gene>
    <name evidence="2" type="primary">Aste57867_17633</name>
    <name evidence="1" type="ORF">As57867_017573</name>
    <name evidence="2" type="ORF">ASTE57867_17633</name>
</gene>
<name>A0A485L923_9STRA</name>
<dbReference type="EMBL" id="VJMH01006212">
    <property type="protein sequence ID" value="KAF0691075.1"/>
    <property type="molecule type" value="Genomic_DNA"/>
</dbReference>
<reference evidence="1" key="2">
    <citation type="submission" date="2019-06" db="EMBL/GenBank/DDBJ databases">
        <title>Genomics analysis of Aphanomyces spp. identifies a new class of oomycete effector associated with host adaptation.</title>
        <authorList>
            <person name="Gaulin E."/>
        </authorList>
    </citation>
    <scope>NUCLEOTIDE SEQUENCE</scope>
    <source>
        <strain evidence="1">CBS 578.67</strain>
    </source>
</reference>
<accession>A0A485L923</accession>
<organism evidence="2 3">
    <name type="scientific">Aphanomyces stellatus</name>
    <dbReference type="NCBI Taxonomy" id="120398"/>
    <lineage>
        <taxon>Eukaryota</taxon>
        <taxon>Sar</taxon>
        <taxon>Stramenopiles</taxon>
        <taxon>Oomycota</taxon>
        <taxon>Saprolegniomycetes</taxon>
        <taxon>Saprolegniales</taxon>
        <taxon>Verrucalvaceae</taxon>
        <taxon>Aphanomyces</taxon>
    </lineage>
</organism>
<dbReference type="EMBL" id="CAADRA010006233">
    <property type="protein sequence ID" value="VFT94384.1"/>
    <property type="molecule type" value="Genomic_DNA"/>
</dbReference>
<evidence type="ECO:0000313" key="3">
    <source>
        <dbReference type="Proteomes" id="UP000332933"/>
    </source>
</evidence>